<dbReference type="AlphaFoldDB" id="A0ABD3VJ65"/>
<sequence>MGNSTSTKLTKISKSNKKSKLGRLRQIFRCFQGEEAVKENVKEANATDSEQNAYKAFHEKLEVNISIIEIELSDNVSTGATPDLRPGDIFRSHPTTIDRPRQVHSSSNGKDYHPQRNISEQAFDTRDRRLRPKAAKGNRTRPVSNNMDIYLPGAAFPIKADDPSEGSDMKNMQDRCLFEWMKRCNEAENKT</sequence>
<protein>
    <submittedName>
        <fullName evidence="2">Uncharacterized protein</fullName>
    </submittedName>
</protein>
<dbReference type="Proteomes" id="UP001634394">
    <property type="component" value="Unassembled WGS sequence"/>
</dbReference>
<gene>
    <name evidence="2" type="ORF">ACJMK2_010680</name>
</gene>
<accession>A0ABD3VJ65</accession>
<dbReference type="EMBL" id="JBJQND010000012">
    <property type="protein sequence ID" value="KAL3860578.1"/>
    <property type="molecule type" value="Genomic_DNA"/>
</dbReference>
<reference evidence="2 3" key="1">
    <citation type="submission" date="2024-11" db="EMBL/GenBank/DDBJ databases">
        <title>Chromosome-level genome assembly of the freshwater bivalve Anodonta woodiana.</title>
        <authorList>
            <person name="Chen X."/>
        </authorList>
    </citation>
    <scope>NUCLEOTIDE SEQUENCE [LARGE SCALE GENOMIC DNA]</scope>
    <source>
        <strain evidence="2">MN2024</strain>
        <tissue evidence="2">Gills</tissue>
    </source>
</reference>
<keyword evidence="3" id="KW-1185">Reference proteome</keyword>
<name>A0ABD3VJ65_SINWO</name>
<proteinExistence type="predicted"/>
<comment type="caution">
    <text evidence="2">The sequence shown here is derived from an EMBL/GenBank/DDBJ whole genome shotgun (WGS) entry which is preliminary data.</text>
</comment>
<feature type="compositionally biased region" description="Basic and acidic residues" evidence="1">
    <location>
        <begin position="85"/>
        <end position="101"/>
    </location>
</feature>
<evidence type="ECO:0000313" key="3">
    <source>
        <dbReference type="Proteomes" id="UP001634394"/>
    </source>
</evidence>
<organism evidence="2 3">
    <name type="scientific">Sinanodonta woodiana</name>
    <name type="common">Chinese pond mussel</name>
    <name type="synonym">Anodonta woodiana</name>
    <dbReference type="NCBI Taxonomy" id="1069815"/>
    <lineage>
        <taxon>Eukaryota</taxon>
        <taxon>Metazoa</taxon>
        <taxon>Spiralia</taxon>
        <taxon>Lophotrochozoa</taxon>
        <taxon>Mollusca</taxon>
        <taxon>Bivalvia</taxon>
        <taxon>Autobranchia</taxon>
        <taxon>Heteroconchia</taxon>
        <taxon>Palaeoheterodonta</taxon>
        <taxon>Unionida</taxon>
        <taxon>Unionoidea</taxon>
        <taxon>Unionidae</taxon>
        <taxon>Unioninae</taxon>
        <taxon>Sinanodonta</taxon>
    </lineage>
</organism>
<feature type="region of interest" description="Disordered" evidence="1">
    <location>
        <begin position="78"/>
        <end position="146"/>
    </location>
</feature>
<evidence type="ECO:0000256" key="1">
    <source>
        <dbReference type="SAM" id="MobiDB-lite"/>
    </source>
</evidence>
<evidence type="ECO:0000313" key="2">
    <source>
        <dbReference type="EMBL" id="KAL3860578.1"/>
    </source>
</evidence>
<feature type="compositionally biased region" description="Basic residues" evidence="1">
    <location>
        <begin position="128"/>
        <end position="139"/>
    </location>
</feature>